<evidence type="ECO:0000313" key="3">
    <source>
        <dbReference type="EMBL" id="RGB72428.1"/>
    </source>
</evidence>
<dbReference type="EMBL" id="QVEP01000076">
    <property type="protein sequence ID" value="RGB72428.1"/>
    <property type="molecule type" value="Genomic_DNA"/>
</dbReference>
<evidence type="ECO:0000256" key="1">
    <source>
        <dbReference type="SAM" id="MobiDB-lite"/>
    </source>
</evidence>
<feature type="domain" description="YARHG" evidence="2">
    <location>
        <begin position="238"/>
        <end position="325"/>
    </location>
</feature>
<name>A0A3E2XNY8_9FIRM</name>
<dbReference type="InterPro" id="IPR025582">
    <property type="entry name" value="YARHG_dom"/>
</dbReference>
<accession>A0A3E2XNY8</accession>
<keyword evidence="6" id="KW-1185">Reference proteome</keyword>
<dbReference type="SMART" id="SM01324">
    <property type="entry name" value="YARHG"/>
    <property type="match status" value="1"/>
</dbReference>
<dbReference type="EMBL" id="QVFD01000003">
    <property type="protein sequence ID" value="RGC49411.1"/>
    <property type="molecule type" value="Genomic_DNA"/>
</dbReference>
<dbReference type="Proteomes" id="UP000260773">
    <property type="component" value="Unassembled WGS sequence"/>
</dbReference>
<evidence type="ECO:0000313" key="6">
    <source>
        <dbReference type="Proteomes" id="UP000261231"/>
    </source>
</evidence>
<gene>
    <name evidence="3" type="ORF">DW070_16515</name>
    <name evidence="4" type="ORF">DW747_05585</name>
</gene>
<reference evidence="5 6" key="1">
    <citation type="submission" date="2018-08" db="EMBL/GenBank/DDBJ databases">
        <title>A genome reference for cultivated species of the human gut microbiota.</title>
        <authorList>
            <person name="Zou Y."/>
            <person name="Xue W."/>
            <person name="Luo G."/>
        </authorList>
    </citation>
    <scope>NUCLEOTIDE SEQUENCE [LARGE SCALE GENOMIC DNA]</scope>
    <source>
        <strain evidence="3 5">AF45-17</strain>
        <strain evidence="4 6">AM28-39</strain>
    </source>
</reference>
<dbReference type="Pfam" id="PF13308">
    <property type="entry name" value="YARHG"/>
    <property type="match status" value="1"/>
</dbReference>
<dbReference type="InterPro" id="IPR038434">
    <property type="entry name" value="YARHG_sf"/>
</dbReference>
<evidence type="ECO:0000313" key="4">
    <source>
        <dbReference type="EMBL" id="RGC49411.1"/>
    </source>
</evidence>
<dbReference type="AlphaFoldDB" id="A0A3E2XNY8"/>
<feature type="region of interest" description="Disordered" evidence="1">
    <location>
        <begin position="1"/>
        <end position="26"/>
    </location>
</feature>
<dbReference type="Gene3D" id="1.20.58.1690">
    <property type="match status" value="1"/>
</dbReference>
<proteinExistence type="predicted"/>
<organism evidence="4 6">
    <name type="scientific">Coprococcus catus</name>
    <dbReference type="NCBI Taxonomy" id="116085"/>
    <lineage>
        <taxon>Bacteria</taxon>
        <taxon>Bacillati</taxon>
        <taxon>Bacillota</taxon>
        <taxon>Clostridia</taxon>
        <taxon>Lachnospirales</taxon>
        <taxon>Lachnospiraceae</taxon>
        <taxon>Coprococcus</taxon>
    </lineage>
</organism>
<comment type="caution">
    <text evidence="4">The sequence shown here is derived from an EMBL/GenBank/DDBJ whole genome shotgun (WGS) entry which is preliminary data.</text>
</comment>
<evidence type="ECO:0000259" key="2">
    <source>
        <dbReference type="SMART" id="SM01324"/>
    </source>
</evidence>
<evidence type="ECO:0000313" key="5">
    <source>
        <dbReference type="Proteomes" id="UP000260773"/>
    </source>
</evidence>
<protein>
    <submittedName>
        <fullName evidence="4">YARHG domain-containing protein</fullName>
    </submittedName>
</protein>
<dbReference type="Proteomes" id="UP000261231">
    <property type="component" value="Unassembled WGS sequence"/>
</dbReference>
<sequence length="335" mass="38245">MPGAVQMSDNVGIHEKETLDEEEQEKQAVKAKVEKAIGESFDDDDWEYVDASECHVGSLDRGATGVFSVECYRDGDKMYVLYNPDSGMHQYINDVCYSTDGGATWGYKHLHGMEGGPMYFVNDTIIMKEGSLIDMGQVMYGSWTSEFSRLKVEEINKMIDLLGIGDSWGGISFCNQDAENNMITIHWFPGEDTKDYFYKITLNLDTMEKVSEDDPYGLEEIGEAYAKTGYIYADSAETYLDEIELNAKYLKLISLFGNTTWVEREIRYAINEIYARKGYDFTGTSYERYFAEKDWYHPIVGKQVTEEELNSYEKANIDLLVKIEKEVQAAMPDEA</sequence>